<dbReference type="Gene3D" id="3.20.20.80">
    <property type="entry name" value="Glycosidases"/>
    <property type="match status" value="2"/>
</dbReference>
<dbReference type="Gene3D" id="2.60.40.1180">
    <property type="entry name" value="Golgi alpha-mannosidase II"/>
    <property type="match status" value="1"/>
</dbReference>
<accession>A0A6N7V4E2</accession>
<evidence type="ECO:0000256" key="1">
    <source>
        <dbReference type="ARBA" id="ARBA00008061"/>
    </source>
</evidence>
<evidence type="ECO:0000313" key="4">
    <source>
        <dbReference type="Proteomes" id="UP000434409"/>
    </source>
</evidence>
<dbReference type="Proteomes" id="UP000434409">
    <property type="component" value="Unassembled WGS sequence"/>
</dbReference>
<name>A0A6N7V4E2_9FIRM</name>
<dbReference type="SUPFAM" id="SSF51011">
    <property type="entry name" value="Glycosyl hydrolase domain"/>
    <property type="match status" value="1"/>
</dbReference>
<feature type="domain" description="Glycosyl hydrolase family 13 catalytic" evidence="2">
    <location>
        <begin position="134"/>
        <end position="445"/>
    </location>
</feature>
<dbReference type="InterPro" id="IPR013780">
    <property type="entry name" value="Glyco_hydro_b"/>
</dbReference>
<dbReference type="InterPro" id="IPR017853">
    <property type="entry name" value="GH"/>
</dbReference>
<dbReference type="SUPFAM" id="SSF51445">
    <property type="entry name" value="(Trans)glycosidases"/>
    <property type="match status" value="1"/>
</dbReference>
<proteinExistence type="inferred from homology"/>
<dbReference type="AlphaFoldDB" id="A0A6N7V4E2"/>
<gene>
    <name evidence="3" type="ORF">FYJ34_11075</name>
</gene>
<dbReference type="InterPro" id="IPR014756">
    <property type="entry name" value="Ig_E-set"/>
</dbReference>
<dbReference type="CDD" id="cd11234">
    <property type="entry name" value="E_set_GDE_N"/>
    <property type="match status" value="1"/>
</dbReference>
<dbReference type="Pfam" id="PF00128">
    <property type="entry name" value="Alpha-amylase"/>
    <property type="match status" value="1"/>
</dbReference>
<comment type="caution">
    <text evidence="3">The sequence shown here is derived from an EMBL/GenBank/DDBJ whole genome shotgun (WGS) entry which is preliminary data.</text>
</comment>
<dbReference type="PANTHER" id="PTHR43002">
    <property type="entry name" value="GLYCOGEN DEBRANCHING ENZYME"/>
    <property type="match status" value="1"/>
</dbReference>
<dbReference type="InterPro" id="IPR006047">
    <property type="entry name" value="GH13_cat_dom"/>
</dbReference>
<evidence type="ECO:0000313" key="3">
    <source>
        <dbReference type="EMBL" id="MSR94786.1"/>
    </source>
</evidence>
<dbReference type="RefSeq" id="WP_154478634.1">
    <property type="nucleotide sequence ID" value="NZ_VULY01000018.1"/>
</dbReference>
<protein>
    <submittedName>
        <fullName evidence="3">Glycogen debranching protein</fullName>
    </submittedName>
</protein>
<dbReference type="Gene3D" id="2.60.40.10">
    <property type="entry name" value="Immunoglobulins"/>
    <property type="match status" value="1"/>
</dbReference>
<dbReference type="SMART" id="SM00642">
    <property type="entry name" value="Aamy"/>
    <property type="match status" value="1"/>
</dbReference>
<sequence length="584" mass="67541">MKETKGRPLPLGASVEGKRVNFAVEAEEKARCQVLLYKKGEPLPFKEIPMKGRIGKVHFTGISGMDPADWEYNFLIDGVISQDPRARRLIGREIWNDPKEKDPHEVRCGFLSSEYDWEGDEPVFLPYQKAIGYSLHVRGFTMHSSSGVIGKGTFQGVREKLSYLKELGVNQLHLLPVYDFQEKKDPLNYWGYGEGFYFAPKSAYAASGDGEKELKDLVKTMHQEGIEVVLELPFAQGTSPQLMEECVRFYRMEYHIDGFVLDEWNAPVSAIRKDPVLAGSKIMTRQPEFSKVMRRFLKGDEGMVEGVMYWLRRYTAKEEQYHEITSHTGFTLHDLVSYDRKHNEGNLENNRDGTDYNYSWNCGEEGETRKRTIQNLRKNQIKNAFFLLLTGQGTPCILSGDEFSNSQKGNNNPYCQDNAITWLDWRELKKEKQLFEFVKGLIRIRKDYQIFGQPEELTGNDRKGVGIPDISYHGEHAWRVPSEISSRQLGILYSGQTVNDRSVFIAYNMHWEEHDFALPVLQRKKRWYKLAGTREGILEAFEELEDQRMIRIKERSIVLLAEGERKEKQKGYESLATFQDDQPS</sequence>
<reference evidence="3 4" key="1">
    <citation type="submission" date="2019-08" db="EMBL/GenBank/DDBJ databases">
        <title>In-depth cultivation of the pig gut microbiome towards novel bacterial diversity and tailored functional studies.</title>
        <authorList>
            <person name="Wylensek D."/>
            <person name="Hitch T.C.A."/>
            <person name="Clavel T."/>
        </authorList>
    </citation>
    <scope>NUCLEOTIDE SEQUENCE [LARGE SCALE GENOMIC DNA]</scope>
    <source>
        <strain evidence="3 4">68-1-5</strain>
    </source>
</reference>
<dbReference type="SUPFAM" id="SSF81296">
    <property type="entry name" value="E set domains"/>
    <property type="match status" value="1"/>
</dbReference>
<dbReference type="EMBL" id="VULY01000018">
    <property type="protein sequence ID" value="MSR94786.1"/>
    <property type="molecule type" value="Genomic_DNA"/>
</dbReference>
<evidence type="ECO:0000259" key="2">
    <source>
        <dbReference type="SMART" id="SM00642"/>
    </source>
</evidence>
<keyword evidence="4" id="KW-1185">Reference proteome</keyword>
<dbReference type="GO" id="GO:0005975">
    <property type="term" value="P:carbohydrate metabolic process"/>
    <property type="evidence" value="ECO:0007669"/>
    <property type="project" value="InterPro"/>
</dbReference>
<organism evidence="3 4">
    <name type="scientific">Suipraeoptans intestinalis</name>
    <dbReference type="NCBI Taxonomy" id="2606628"/>
    <lineage>
        <taxon>Bacteria</taxon>
        <taxon>Bacillati</taxon>
        <taxon>Bacillota</taxon>
        <taxon>Clostridia</taxon>
        <taxon>Lachnospirales</taxon>
        <taxon>Lachnospiraceae</taxon>
        <taxon>Suipraeoptans</taxon>
    </lineage>
</organism>
<comment type="similarity">
    <text evidence="1">Belongs to the glycosyl hydrolase 13 family.</text>
</comment>
<dbReference type="InterPro" id="IPR013783">
    <property type="entry name" value="Ig-like_fold"/>
</dbReference>